<keyword evidence="3" id="KW-0597">Phosphoprotein</keyword>
<evidence type="ECO:0000256" key="2">
    <source>
        <dbReference type="ARBA" id="ARBA00012438"/>
    </source>
</evidence>
<feature type="transmembrane region" description="Helical" evidence="6">
    <location>
        <begin position="179"/>
        <end position="199"/>
    </location>
</feature>
<organism evidence="7 8">
    <name type="scientific">Ferrimonas pelagia</name>
    <dbReference type="NCBI Taxonomy" id="1177826"/>
    <lineage>
        <taxon>Bacteria</taxon>
        <taxon>Pseudomonadati</taxon>
        <taxon>Pseudomonadota</taxon>
        <taxon>Gammaproteobacteria</taxon>
        <taxon>Alteromonadales</taxon>
        <taxon>Ferrimonadaceae</taxon>
        <taxon>Ferrimonas</taxon>
    </lineage>
</organism>
<keyword evidence="6" id="KW-0472">Membrane</keyword>
<dbReference type="RefSeq" id="WP_345336562.1">
    <property type="nucleotide sequence ID" value="NZ_BAABJZ010000098.1"/>
</dbReference>
<protein>
    <recommendedName>
        <fullName evidence="2">histidine kinase</fullName>
        <ecNumber evidence="2">2.7.13.3</ecNumber>
    </recommendedName>
</protein>
<gene>
    <name evidence="7" type="ORF">GCM10023333_33010</name>
</gene>
<dbReference type="EMBL" id="BAABJZ010000098">
    <property type="protein sequence ID" value="GAA4897120.1"/>
    <property type="molecule type" value="Genomic_DNA"/>
</dbReference>
<evidence type="ECO:0000313" key="8">
    <source>
        <dbReference type="Proteomes" id="UP001499988"/>
    </source>
</evidence>
<keyword evidence="4" id="KW-0808">Transferase</keyword>
<evidence type="ECO:0000256" key="3">
    <source>
        <dbReference type="ARBA" id="ARBA00022553"/>
    </source>
</evidence>
<evidence type="ECO:0000256" key="5">
    <source>
        <dbReference type="ARBA" id="ARBA00022777"/>
    </source>
</evidence>
<keyword evidence="6" id="KW-0812">Transmembrane</keyword>
<name>A0ABP9F979_9GAMM</name>
<proteinExistence type="predicted"/>
<sequence length="451" mass="50864">MKSMRRQIFGWLVMLLLLSSMIGSGLGFWINQQNMARMLDSTIAQRTQFAIGSLEVWHDAGNSGDGLQPMLAMFNRLGRPEQYGWHLAGLSDPNVPLIWGQVWVRGQCQLTLTNLPCDQAPPLTSLKSGFDFLWVGDSQWRTFSAYSVQTDIWFQLAYPAHLPRERVWASFVEFLQRFVFLWFALTLALALLGVSLGLAPLRRYVDALKQGAASTAIKPEHLPTELREIQQTLQQLEQQHDTQRQHQSAQFRAVLDKLFGCAEQLEAAVAEGELGQTRARHLTQKIARELKQSQLRLELNEPQSTGVACLVLDRQLQAAVKRISPLLHKRRLSIPPPEVTTGCDLIISEIALQILLDALLELAIRRSRPGQTLSLSCGCEGQRGWIEVADQGPALSEEALSRLLRLARHDSELVLVPQILDAYGIELRSEHHAVRQRNRLILSFARFNEGH</sequence>
<dbReference type="InterPro" id="IPR050428">
    <property type="entry name" value="TCS_sensor_his_kinase"/>
</dbReference>
<dbReference type="SUPFAM" id="SSF55874">
    <property type="entry name" value="ATPase domain of HSP90 chaperone/DNA topoisomerase II/histidine kinase"/>
    <property type="match status" value="1"/>
</dbReference>
<dbReference type="InterPro" id="IPR036890">
    <property type="entry name" value="HATPase_C_sf"/>
</dbReference>
<keyword evidence="6" id="KW-1133">Transmembrane helix</keyword>
<evidence type="ECO:0000256" key="6">
    <source>
        <dbReference type="SAM" id="Phobius"/>
    </source>
</evidence>
<keyword evidence="5" id="KW-0418">Kinase</keyword>
<dbReference type="PANTHER" id="PTHR45436:SF5">
    <property type="entry name" value="SENSOR HISTIDINE KINASE TRCS"/>
    <property type="match status" value="1"/>
</dbReference>
<keyword evidence="8" id="KW-1185">Reference proteome</keyword>
<reference evidence="8" key="1">
    <citation type="journal article" date="2019" name="Int. J. Syst. Evol. Microbiol.">
        <title>The Global Catalogue of Microorganisms (GCM) 10K type strain sequencing project: providing services to taxonomists for standard genome sequencing and annotation.</title>
        <authorList>
            <consortium name="The Broad Institute Genomics Platform"/>
            <consortium name="The Broad Institute Genome Sequencing Center for Infectious Disease"/>
            <person name="Wu L."/>
            <person name="Ma J."/>
        </authorList>
    </citation>
    <scope>NUCLEOTIDE SEQUENCE [LARGE SCALE GENOMIC DNA]</scope>
    <source>
        <strain evidence="8">JCM 18401</strain>
    </source>
</reference>
<dbReference type="PANTHER" id="PTHR45436">
    <property type="entry name" value="SENSOR HISTIDINE KINASE YKOH"/>
    <property type="match status" value="1"/>
</dbReference>
<evidence type="ECO:0000256" key="1">
    <source>
        <dbReference type="ARBA" id="ARBA00000085"/>
    </source>
</evidence>
<accession>A0ABP9F979</accession>
<dbReference type="Proteomes" id="UP001499988">
    <property type="component" value="Unassembled WGS sequence"/>
</dbReference>
<evidence type="ECO:0000313" key="7">
    <source>
        <dbReference type="EMBL" id="GAA4897120.1"/>
    </source>
</evidence>
<evidence type="ECO:0000256" key="4">
    <source>
        <dbReference type="ARBA" id="ARBA00022679"/>
    </source>
</evidence>
<comment type="catalytic activity">
    <reaction evidence="1">
        <text>ATP + protein L-histidine = ADP + protein N-phospho-L-histidine.</text>
        <dbReference type="EC" id="2.7.13.3"/>
    </reaction>
</comment>
<comment type="caution">
    <text evidence="7">The sequence shown here is derived from an EMBL/GenBank/DDBJ whole genome shotgun (WGS) entry which is preliminary data.</text>
</comment>
<dbReference type="EC" id="2.7.13.3" evidence="2"/>